<protein>
    <submittedName>
        <fullName evidence="1">Uncharacterized protein</fullName>
    </submittedName>
</protein>
<proteinExistence type="predicted"/>
<dbReference type="EnsemblProtists" id="HpaT803258">
    <property type="protein sequence ID" value="HpaP803258"/>
    <property type="gene ID" value="HpaG803258"/>
</dbReference>
<reference evidence="1" key="2">
    <citation type="submission" date="2015-06" db="UniProtKB">
        <authorList>
            <consortium name="EnsemblProtists"/>
        </authorList>
    </citation>
    <scope>IDENTIFICATION</scope>
    <source>
        <strain evidence="1">Emoy2</strain>
    </source>
</reference>
<dbReference type="Proteomes" id="UP000011713">
    <property type="component" value="Unassembled WGS sequence"/>
</dbReference>
<dbReference type="HOGENOM" id="CLU_2927494_0_0_1"/>
<accession>M4BAE8</accession>
<evidence type="ECO:0000313" key="1">
    <source>
        <dbReference type="EnsemblProtists" id="HpaP803258"/>
    </source>
</evidence>
<dbReference type="AlphaFoldDB" id="M4BAE8"/>
<dbReference type="InParanoid" id="M4BAE8"/>
<name>M4BAE8_HYAAE</name>
<dbReference type="EMBL" id="JH598070">
    <property type="status" value="NOT_ANNOTATED_CDS"/>
    <property type="molecule type" value="Genomic_DNA"/>
</dbReference>
<sequence>MISANLSGNLTTSCSIEQEARRRVQHEICDITSRRKASAVYIVSDQFHHPDSYEFNTTEQL</sequence>
<organism evidence="1 2">
    <name type="scientific">Hyaloperonospora arabidopsidis (strain Emoy2)</name>
    <name type="common">Downy mildew agent</name>
    <name type="synonym">Peronospora arabidopsidis</name>
    <dbReference type="NCBI Taxonomy" id="559515"/>
    <lineage>
        <taxon>Eukaryota</taxon>
        <taxon>Sar</taxon>
        <taxon>Stramenopiles</taxon>
        <taxon>Oomycota</taxon>
        <taxon>Peronosporomycetes</taxon>
        <taxon>Peronosporales</taxon>
        <taxon>Peronosporaceae</taxon>
        <taxon>Hyaloperonospora</taxon>
    </lineage>
</organism>
<keyword evidence="2" id="KW-1185">Reference proteome</keyword>
<dbReference type="VEuPathDB" id="FungiDB:HpaG803258"/>
<evidence type="ECO:0000313" key="2">
    <source>
        <dbReference type="Proteomes" id="UP000011713"/>
    </source>
</evidence>
<reference evidence="2" key="1">
    <citation type="journal article" date="2010" name="Science">
        <title>Signatures of adaptation to obligate biotrophy in the Hyaloperonospora arabidopsidis genome.</title>
        <authorList>
            <person name="Baxter L."/>
            <person name="Tripathy S."/>
            <person name="Ishaque N."/>
            <person name="Boot N."/>
            <person name="Cabral A."/>
            <person name="Kemen E."/>
            <person name="Thines M."/>
            <person name="Ah-Fong A."/>
            <person name="Anderson R."/>
            <person name="Badejoko W."/>
            <person name="Bittner-Eddy P."/>
            <person name="Boore J.L."/>
            <person name="Chibucos M.C."/>
            <person name="Coates M."/>
            <person name="Dehal P."/>
            <person name="Delehaunty K."/>
            <person name="Dong S."/>
            <person name="Downton P."/>
            <person name="Dumas B."/>
            <person name="Fabro G."/>
            <person name="Fronick C."/>
            <person name="Fuerstenberg S.I."/>
            <person name="Fulton L."/>
            <person name="Gaulin E."/>
            <person name="Govers F."/>
            <person name="Hughes L."/>
            <person name="Humphray S."/>
            <person name="Jiang R.H."/>
            <person name="Judelson H."/>
            <person name="Kamoun S."/>
            <person name="Kyung K."/>
            <person name="Meijer H."/>
            <person name="Minx P."/>
            <person name="Morris P."/>
            <person name="Nelson J."/>
            <person name="Phuntumart V."/>
            <person name="Qutob D."/>
            <person name="Rehmany A."/>
            <person name="Rougon-Cardoso A."/>
            <person name="Ryden P."/>
            <person name="Torto-Alalibo T."/>
            <person name="Studholme D."/>
            <person name="Wang Y."/>
            <person name="Win J."/>
            <person name="Wood J."/>
            <person name="Clifton S.W."/>
            <person name="Rogers J."/>
            <person name="Van den Ackerveken G."/>
            <person name="Jones J.D."/>
            <person name="McDowell J.M."/>
            <person name="Beynon J."/>
            <person name="Tyler B.M."/>
        </authorList>
    </citation>
    <scope>NUCLEOTIDE SEQUENCE [LARGE SCALE GENOMIC DNA]</scope>
    <source>
        <strain evidence="2">Emoy2</strain>
    </source>
</reference>